<gene>
    <name evidence="10" type="ORF">VHEMI02104</name>
</gene>
<keyword evidence="11" id="KW-1185">Reference proteome</keyword>
<proteinExistence type="inferred from homology"/>
<evidence type="ECO:0000256" key="1">
    <source>
        <dbReference type="ARBA" id="ARBA00004225"/>
    </source>
</evidence>
<dbReference type="STRING" id="1531966.A0A0A1T6V2"/>
<dbReference type="PANTHER" id="PTHR11153:SF6">
    <property type="entry name" value="SIDEROFLEXIN-5"/>
    <property type="match status" value="1"/>
</dbReference>
<keyword evidence="5" id="KW-0029">Amino-acid transport</keyword>
<dbReference type="GO" id="GO:0015194">
    <property type="term" value="F:L-serine transmembrane transporter activity"/>
    <property type="evidence" value="ECO:0007669"/>
    <property type="project" value="EnsemblFungi"/>
</dbReference>
<evidence type="ECO:0000256" key="2">
    <source>
        <dbReference type="ARBA" id="ARBA00005974"/>
    </source>
</evidence>
<evidence type="ECO:0000256" key="3">
    <source>
        <dbReference type="ARBA" id="ARBA00022448"/>
    </source>
</evidence>
<dbReference type="InterPro" id="IPR004686">
    <property type="entry name" value="Mtc"/>
</dbReference>
<keyword evidence="7" id="KW-0496">Mitochondrion</keyword>
<feature type="transmembrane region" description="Helical" evidence="9">
    <location>
        <begin position="179"/>
        <end position="199"/>
    </location>
</feature>
<evidence type="ECO:0000313" key="10">
    <source>
        <dbReference type="EMBL" id="CEJ82012.1"/>
    </source>
</evidence>
<name>A0A0A1T6V2_9HYPO</name>
<dbReference type="GO" id="GO:0140300">
    <property type="term" value="P:serine import into mitochondrion"/>
    <property type="evidence" value="ECO:0007669"/>
    <property type="project" value="EnsemblFungi"/>
</dbReference>
<reference evidence="10 11" key="1">
    <citation type="journal article" date="2015" name="Genome Announc.">
        <title>Draft Genome Sequence and Gene Annotation of the Entomopathogenic Fungus Verticillium hemipterigenum.</title>
        <authorList>
            <person name="Horn F."/>
            <person name="Habel A."/>
            <person name="Scharf D.H."/>
            <person name="Dworschak J."/>
            <person name="Brakhage A.A."/>
            <person name="Guthke R."/>
            <person name="Hertweck C."/>
            <person name="Linde J."/>
        </authorList>
    </citation>
    <scope>NUCLEOTIDE SEQUENCE [LARGE SCALE GENOMIC DNA]</scope>
</reference>
<dbReference type="PANTHER" id="PTHR11153">
    <property type="entry name" value="SIDEROFLEXIN"/>
    <property type="match status" value="1"/>
</dbReference>
<evidence type="ECO:0000256" key="8">
    <source>
        <dbReference type="ARBA" id="ARBA00023136"/>
    </source>
</evidence>
<dbReference type="GO" id="GO:0005743">
    <property type="term" value="C:mitochondrial inner membrane"/>
    <property type="evidence" value="ECO:0007669"/>
    <property type="project" value="TreeGrafter"/>
</dbReference>
<dbReference type="OrthoDB" id="6608471at2759"/>
<feature type="transmembrane region" description="Helical" evidence="9">
    <location>
        <begin position="255"/>
        <end position="273"/>
    </location>
</feature>
<evidence type="ECO:0000256" key="9">
    <source>
        <dbReference type="SAM" id="Phobius"/>
    </source>
</evidence>
<keyword evidence="3" id="KW-0813">Transport</keyword>
<dbReference type="GO" id="GO:0006730">
    <property type="term" value="P:one-carbon metabolic process"/>
    <property type="evidence" value="ECO:0007669"/>
    <property type="project" value="EnsemblFungi"/>
</dbReference>
<sequence length="353" mass="38071">MSASLPGDRDLPASQYDLATYYGRVRHTVQLTDPSTLFAGTAGLEKAKKLITDYKTGKIENMTPDLWKAKKIVDSTLHPDTGEPVFLPFRMSCFVLSNLIVTAGLLQPGLGAFGTVAWQVTNQSLNVAINSSNANKSSPLTTADLAKSYTAAVTASCSIALGLNAIVPRLKVAANTRNILSRLVPFAAVASAGALNVFLTRSKEMTTGTEIRPVLSLAAKAKLLEEGKSERDIPSLGKSQKAAKIAVYETAASRVINNTPIMIIPAMILYNIQSKQAWYKRLMEKEWVKARPRVAGTIPIGINLCLLTVVSYISLPLALAVFPQQQQIDADSLEPEFHGKGGVDGKVWFNRGL</sequence>
<dbReference type="AlphaFoldDB" id="A0A0A1T6V2"/>
<evidence type="ECO:0000256" key="6">
    <source>
        <dbReference type="ARBA" id="ARBA00022989"/>
    </source>
</evidence>
<evidence type="ECO:0000256" key="5">
    <source>
        <dbReference type="ARBA" id="ARBA00022970"/>
    </source>
</evidence>
<keyword evidence="6 9" id="KW-1133">Transmembrane helix</keyword>
<keyword evidence="4 9" id="KW-0812">Transmembrane</keyword>
<dbReference type="HOGENOM" id="CLU_039425_0_0_1"/>
<dbReference type="GO" id="GO:0015075">
    <property type="term" value="F:monoatomic ion transmembrane transporter activity"/>
    <property type="evidence" value="ECO:0007669"/>
    <property type="project" value="InterPro"/>
</dbReference>
<dbReference type="Pfam" id="PF03820">
    <property type="entry name" value="SFXNs"/>
    <property type="match status" value="1"/>
</dbReference>
<feature type="transmembrane region" description="Helical" evidence="9">
    <location>
        <begin position="149"/>
        <end position="167"/>
    </location>
</feature>
<protein>
    <submittedName>
        <fullName evidence="10">Putative Tricarboxylate carrier</fullName>
    </submittedName>
</protein>
<feature type="transmembrane region" description="Helical" evidence="9">
    <location>
        <begin position="294"/>
        <end position="315"/>
    </location>
</feature>
<organism evidence="10 11">
    <name type="scientific">[Torrubiella] hemipterigena</name>
    <dbReference type="NCBI Taxonomy" id="1531966"/>
    <lineage>
        <taxon>Eukaryota</taxon>
        <taxon>Fungi</taxon>
        <taxon>Dikarya</taxon>
        <taxon>Ascomycota</taxon>
        <taxon>Pezizomycotina</taxon>
        <taxon>Sordariomycetes</taxon>
        <taxon>Hypocreomycetidae</taxon>
        <taxon>Hypocreales</taxon>
        <taxon>Clavicipitaceae</taxon>
        <taxon>Clavicipitaceae incertae sedis</taxon>
        <taxon>'Torrubiella' clade</taxon>
    </lineage>
</organism>
<dbReference type="Proteomes" id="UP000039046">
    <property type="component" value="Unassembled WGS sequence"/>
</dbReference>
<evidence type="ECO:0000313" key="11">
    <source>
        <dbReference type="Proteomes" id="UP000039046"/>
    </source>
</evidence>
<comment type="subcellular location">
    <subcellularLocation>
        <location evidence="1">Mitochondrion membrane</location>
        <topology evidence="1">Multi-pass membrane protein</topology>
    </subcellularLocation>
</comment>
<keyword evidence="8 9" id="KW-0472">Membrane</keyword>
<comment type="similarity">
    <text evidence="2">Belongs to the sideroflexin family.</text>
</comment>
<dbReference type="EMBL" id="CDHN01000001">
    <property type="protein sequence ID" value="CEJ82012.1"/>
    <property type="molecule type" value="Genomic_DNA"/>
</dbReference>
<accession>A0A0A1T6V2</accession>
<dbReference type="GO" id="GO:0071454">
    <property type="term" value="P:cellular response to anoxia"/>
    <property type="evidence" value="ECO:0007669"/>
    <property type="project" value="EnsemblFungi"/>
</dbReference>
<evidence type="ECO:0000256" key="7">
    <source>
        <dbReference type="ARBA" id="ARBA00023128"/>
    </source>
</evidence>
<evidence type="ECO:0000256" key="4">
    <source>
        <dbReference type="ARBA" id="ARBA00022692"/>
    </source>
</evidence>